<gene>
    <name evidence="1" type="ORF">SETIT_3G341100v2</name>
</gene>
<name>A0A368QM00_SETIT</name>
<protein>
    <submittedName>
        <fullName evidence="1">Uncharacterized protein</fullName>
    </submittedName>
</protein>
<dbReference type="EMBL" id="CM003530">
    <property type="protein sequence ID" value="RCV18912.1"/>
    <property type="molecule type" value="Genomic_DNA"/>
</dbReference>
<dbReference type="AlphaFoldDB" id="A0A368QM00"/>
<sequence>MIGLTTSLQIAPYDDRHDAWPICHHDVACVVQLFDGYSEEASVSFDARMACLISKKEIAAMRSGLILHFLSQHRSTSTTSSARSLTSSLGWRIFNPKLMQILGRLTSPVT</sequence>
<evidence type="ECO:0000313" key="1">
    <source>
        <dbReference type="EMBL" id="RCV18912.1"/>
    </source>
</evidence>
<accession>A0A368QM00</accession>
<proteinExistence type="predicted"/>
<reference evidence="1" key="1">
    <citation type="journal article" date="2012" name="Nat. Biotechnol.">
        <title>Reference genome sequence of the model plant Setaria.</title>
        <authorList>
            <person name="Bennetzen J.L."/>
            <person name="Schmutz J."/>
            <person name="Wang H."/>
            <person name="Percifield R."/>
            <person name="Hawkins J."/>
            <person name="Pontaroli A.C."/>
            <person name="Estep M."/>
            <person name="Feng L."/>
            <person name="Vaughn J.N."/>
            <person name="Grimwood J."/>
            <person name="Jenkins J."/>
            <person name="Barry K."/>
            <person name="Lindquist E."/>
            <person name="Hellsten U."/>
            <person name="Deshpande S."/>
            <person name="Wang X."/>
            <person name="Wu X."/>
            <person name="Mitros T."/>
            <person name="Triplett J."/>
            <person name="Yang X."/>
            <person name="Ye C.Y."/>
            <person name="Mauro-Herrera M."/>
            <person name="Wang L."/>
            <person name="Li P."/>
            <person name="Sharma M."/>
            <person name="Sharma R."/>
            <person name="Ronald P.C."/>
            <person name="Panaud O."/>
            <person name="Kellogg E.A."/>
            <person name="Brutnell T.P."/>
            <person name="Doust A.N."/>
            <person name="Tuskan G.A."/>
            <person name="Rokhsar D."/>
            <person name="Devos K.M."/>
        </authorList>
    </citation>
    <scope>NUCLEOTIDE SEQUENCE [LARGE SCALE GENOMIC DNA]</scope>
    <source>
        <strain evidence="1">Yugu1</strain>
    </source>
</reference>
<organism evidence="1">
    <name type="scientific">Setaria italica</name>
    <name type="common">Foxtail millet</name>
    <name type="synonym">Panicum italicum</name>
    <dbReference type="NCBI Taxonomy" id="4555"/>
    <lineage>
        <taxon>Eukaryota</taxon>
        <taxon>Viridiplantae</taxon>
        <taxon>Streptophyta</taxon>
        <taxon>Embryophyta</taxon>
        <taxon>Tracheophyta</taxon>
        <taxon>Spermatophyta</taxon>
        <taxon>Magnoliopsida</taxon>
        <taxon>Liliopsida</taxon>
        <taxon>Poales</taxon>
        <taxon>Poaceae</taxon>
        <taxon>PACMAD clade</taxon>
        <taxon>Panicoideae</taxon>
        <taxon>Panicodae</taxon>
        <taxon>Paniceae</taxon>
        <taxon>Cenchrinae</taxon>
        <taxon>Setaria</taxon>
    </lineage>
</organism>
<reference evidence="1" key="2">
    <citation type="submission" date="2015-07" db="EMBL/GenBank/DDBJ databases">
        <authorList>
            <person name="Noorani M."/>
        </authorList>
    </citation>
    <scope>NUCLEOTIDE SEQUENCE</scope>
    <source>
        <strain evidence="1">Yugu1</strain>
    </source>
</reference>